<dbReference type="EMBL" id="VRMN01000032">
    <property type="protein sequence ID" value="KAA8490351.1"/>
    <property type="molecule type" value="Genomic_DNA"/>
</dbReference>
<proteinExistence type="predicted"/>
<evidence type="ECO:0000313" key="2">
    <source>
        <dbReference type="EMBL" id="KAA8490351.1"/>
    </source>
</evidence>
<accession>A0A5J4YFZ4</accession>
<gene>
    <name evidence="2" type="ORF">FVE85_4596</name>
</gene>
<dbReference type="Proteomes" id="UP000324585">
    <property type="component" value="Unassembled WGS sequence"/>
</dbReference>
<evidence type="ECO:0000313" key="3">
    <source>
        <dbReference type="Proteomes" id="UP000324585"/>
    </source>
</evidence>
<name>A0A5J4YFZ4_PORPP</name>
<organism evidence="2 3">
    <name type="scientific">Porphyridium purpureum</name>
    <name type="common">Red alga</name>
    <name type="synonym">Porphyridium cruentum</name>
    <dbReference type="NCBI Taxonomy" id="35688"/>
    <lineage>
        <taxon>Eukaryota</taxon>
        <taxon>Rhodophyta</taxon>
        <taxon>Bangiophyceae</taxon>
        <taxon>Porphyridiales</taxon>
        <taxon>Porphyridiaceae</taxon>
        <taxon>Porphyridium</taxon>
    </lineage>
</organism>
<protein>
    <submittedName>
        <fullName evidence="2">Uncharacterized protein</fullName>
    </submittedName>
</protein>
<keyword evidence="3" id="KW-1185">Reference proteome</keyword>
<evidence type="ECO:0000256" key="1">
    <source>
        <dbReference type="SAM" id="MobiDB-lite"/>
    </source>
</evidence>
<reference evidence="3" key="1">
    <citation type="journal article" date="2019" name="Nat. Commun.">
        <title>Expansion of phycobilisome linker gene families in mesophilic red algae.</title>
        <authorList>
            <person name="Lee J."/>
            <person name="Kim D."/>
            <person name="Bhattacharya D."/>
            <person name="Yoon H.S."/>
        </authorList>
    </citation>
    <scope>NUCLEOTIDE SEQUENCE [LARGE SCALE GENOMIC DNA]</scope>
    <source>
        <strain evidence="3">CCMP 1328</strain>
    </source>
</reference>
<dbReference type="AlphaFoldDB" id="A0A5J4YFZ4"/>
<comment type="caution">
    <text evidence="2">The sequence shown here is derived from an EMBL/GenBank/DDBJ whole genome shotgun (WGS) entry which is preliminary data.</text>
</comment>
<feature type="region of interest" description="Disordered" evidence="1">
    <location>
        <begin position="119"/>
        <end position="144"/>
    </location>
</feature>
<feature type="compositionally biased region" description="Basic and acidic residues" evidence="1">
    <location>
        <begin position="121"/>
        <end position="144"/>
    </location>
</feature>
<sequence length="207" mass="23212">MRRALGLGQRCARTLRAAASRHLVSPERSAHLRRKSLDALRYQLVSEFDNPLQLKRHSCRWHGFGLHGFRLHGFGLHGFGLHGFGLHGFGLHGQREEGVGEESCGSSMSSARALPEIATETGERDATDNKDSNPDVAHPGRTEACKMKPVPRGCSNLRVFPFAFFSKLRRLIRSNPWMTLRTADPRNVERWAALEPSCVLMSLRSMK</sequence>